<dbReference type="Proteomes" id="UP001302222">
    <property type="component" value="Unassembled WGS sequence"/>
</dbReference>
<protein>
    <submittedName>
        <fullName evidence="2">Type II toxin-antitoxin system VapC family toxin</fullName>
    </submittedName>
</protein>
<proteinExistence type="predicted"/>
<comment type="caution">
    <text evidence="2">The sequence shown here is derived from an EMBL/GenBank/DDBJ whole genome shotgun (WGS) entry which is preliminary data.</text>
</comment>
<name>A0ABU5SQA6_9BACT</name>
<evidence type="ECO:0000313" key="2">
    <source>
        <dbReference type="EMBL" id="MEA5429491.1"/>
    </source>
</evidence>
<evidence type="ECO:0000259" key="1">
    <source>
        <dbReference type="Pfam" id="PF01850"/>
    </source>
</evidence>
<accession>A0ABU5SQA6</accession>
<dbReference type="CDD" id="cd09872">
    <property type="entry name" value="PIN_Sll0205-like"/>
    <property type="match status" value="1"/>
</dbReference>
<dbReference type="SUPFAM" id="SSF88723">
    <property type="entry name" value="PIN domain-like"/>
    <property type="match status" value="1"/>
</dbReference>
<dbReference type="Gene3D" id="3.40.50.1010">
    <property type="entry name" value="5'-nuclease"/>
    <property type="match status" value="1"/>
</dbReference>
<gene>
    <name evidence="2" type="ORF">VB798_23060</name>
</gene>
<organism evidence="2 3">
    <name type="scientific">Arcicella lustrica</name>
    <dbReference type="NCBI Taxonomy" id="2984196"/>
    <lineage>
        <taxon>Bacteria</taxon>
        <taxon>Pseudomonadati</taxon>
        <taxon>Bacteroidota</taxon>
        <taxon>Cytophagia</taxon>
        <taxon>Cytophagales</taxon>
        <taxon>Flectobacillaceae</taxon>
        <taxon>Arcicella</taxon>
    </lineage>
</organism>
<dbReference type="InterPro" id="IPR002716">
    <property type="entry name" value="PIN_dom"/>
</dbReference>
<feature type="domain" description="PIN" evidence="1">
    <location>
        <begin position="4"/>
        <end position="122"/>
    </location>
</feature>
<dbReference type="InterPro" id="IPR029060">
    <property type="entry name" value="PIN-like_dom_sf"/>
</dbReference>
<dbReference type="RefSeq" id="WP_323689603.1">
    <property type="nucleotide sequence ID" value="NZ_JAYGIM010000022.1"/>
</dbReference>
<dbReference type="Pfam" id="PF01850">
    <property type="entry name" value="PIN"/>
    <property type="match status" value="1"/>
</dbReference>
<keyword evidence="3" id="KW-1185">Reference proteome</keyword>
<evidence type="ECO:0000313" key="3">
    <source>
        <dbReference type="Proteomes" id="UP001302222"/>
    </source>
</evidence>
<dbReference type="InterPro" id="IPR052919">
    <property type="entry name" value="TA_system_RNase"/>
</dbReference>
<sequence>MKNLLDTHTLIWFLNGDYNLSENARKAIEHKNAINYVSIASLWEIAIKVSLNKLDLHSPFHSIAEQINFNGFQLLSITFEDTLILSSLPFHHRDPFDRIIISQSISKELTIISKDSYFNAYDVVTIW</sequence>
<dbReference type="InterPro" id="IPR041705">
    <property type="entry name" value="PIN_Sll0205"/>
</dbReference>
<reference evidence="2 3" key="1">
    <citation type="submission" date="2023-12" db="EMBL/GenBank/DDBJ databases">
        <title>Novel species of the genus Arcicella isolated from rivers.</title>
        <authorList>
            <person name="Lu H."/>
        </authorList>
    </citation>
    <scope>NUCLEOTIDE SEQUENCE [LARGE SCALE GENOMIC DNA]</scope>
    <source>
        <strain evidence="2 3">DC25W</strain>
    </source>
</reference>
<dbReference type="EMBL" id="JAYGIM010000022">
    <property type="protein sequence ID" value="MEA5429491.1"/>
    <property type="molecule type" value="Genomic_DNA"/>
</dbReference>
<dbReference type="PANTHER" id="PTHR36173:SF2">
    <property type="entry name" value="RIBONUCLEASE VAPC16"/>
    <property type="match status" value="1"/>
</dbReference>
<dbReference type="PANTHER" id="PTHR36173">
    <property type="entry name" value="RIBONUCLEASE VAPC16-RELATED"/>
    <property type="match status" value="1"/>
</dbReference>